<dbReference type="InterPro" id="IPR038996">
    <property type="entry name" value="Gp14"/>
</dbReference>
<sequence>MWAQIAMAAVNVIEGYSMSGVKRKVAKAQYGLEKAQDELNKVRGRNADLAVVGNNMLAMANASEQDFQRRRANKQALKAYGEAVSQEAWNSAKQADALNSQKFEQQLSNAGRLGSIAASAAAAGVGGSSVDAVYNTELMRQDRQEQAASQQMDDWQYARNLNQISMMDNIYNNLDFGVSFADLTYKANELVLDQAQDNSWQHKYSIGKAAMDGMNGFMGNMNNIGINLQDFGYKGKNIFGGGGGSSTATGGMNKGLGKGGAVRL</sequence>
<accession>A0AA47NDS1</accession>
<organism evidence="1 2">
    <name type="scientific">Cronobacter phage EspYZU05</name>
    <dbReference type="NCBI Taxonomy" id="2836139"/>
    <lineage>
        <taxon>Viruses</taxon>
        <taxon>Duplodnaviria</taxon>
        <taxon>Heunggongvirae</taxon>
        <taxon>Uroviricota</taxon>
        <taxon>Caudoviricetes</taxon>
        <taxon>Autographivirales</taxon>
        <taxon>Autonotataviridae</taxon>
        <taxon>Melnykvirinae</taxon>
        <taxon>Cronosvirus</taxon>
        <taxon>Cronosvirus EspYZU05</taxon>
    </lineage>
</organism>
<evidence type="ECO:0000313" key="1">
    <source>
        <dbReference type="EMBL" id="UGV21602.1"/>
    </source>
</evidence>
<evidence type="ECO:0000313" key="2">
    <source>
        <dbReference type="Proteomes" id="UP001177185"/>
    </source>
</evidence>
<dbReference type="EMBL" id="MW882933">
    <property type="protein sequence ID" value="UGV21602.1"/>
    <property type="molecule type" value="Genomic_DNA"/>
</dbReference>
<keyword evidence="2" id="KW-1185">Reference proteome</keyword>
<dbReference type="Proteomes" id="UP001177185">
    <property type="component" value="Segment"/>
</dbReference>
<reference evidence="1 2" key="1">
    <citation type="journal article" date="2021" name="Quality assurance and safety of crops and foods">
        <title>Isolation and characterization of broad host-range of bacteriophages infecting Cronobacter sakazakii and its biocontrol potential in dairy products.</title>
        <authorList>
            <person name="Li H."/>
            <person name="Yang X.-J."/>
            <person name="Zhu X.-Y."/>
            <person name="Gao L."/>
            <person name="Rao S.-Q."/>
            <person name="Yuan L."/>
            <person name="Yang Z.-Q."/>
        </authorList>
    </citation>
    <scope>NUCLEOTIDE SEQUENCE [LARGE SCALE GENOMIC DNA]</scope>
</reference>
<dbReference type="Pfam" id="PF24072">
    <property type="entry name" value="T7_gp14"/>
    <property type="match status" value="1"/>
</dbReference>
<name>A0AA47NDS1_9CAUD</name>
<proteinExistence type="predicted"/>
<protein>
    <submittedName>
        <fullName evidence="1">Uncharacterized protein</fullName>
    </submittedName>
</protein>